<feature type="transmembrane region" description="Helical" evidence="8">
    <location>
        <begin position="704"/>
        <end position="727"/>
    </location>
</feature>
<dbReference type="SUPFAM" id="SSF103473">
    <property type="entry name" value="MFS general substrate transporter"/>
    <property type="match status" value="1"/>
</dbReference>
<dbReference type="GO" id="GO:0006364">
    <property type="term" value="P:rRNA processing"/>
    <property type="evidence" value="ECO:0007669"/>
    <property type="project" value="InterPro"/>
</dbReference>
<reference evidence="10" key="1">
    <citation type="submission" date="2023-01" db="EMBL/GenBank/DDBJ databases">
        <title>Colletotrichum chrysophilum M932 genome sequence.</title>
        <authorList>
            <person name="Baroncelli R."/>
        </authorList>
    </citation>
    <scope>NUCLEOTIDE SEQUENCE</scope>
    <source>
        <strain evidence="10">M932</strain>
    </source>
</reference>
<feature type="compositionally biased region" description="Acidic residues" evidence="7">
    <location>
        <begin position="131"/>
        <end position="141"/>
    </location>
</feature>
<dbReference type="InterPro" id="IPR013268">
    <property type="entry name" value="UTP16"/>
</dbReference>
<evidence type="ECO:0000256" key="5">
    <source>
        <dbReference type="ARBA" id="ARBA00023136"/>
    </source>
</evidence>
<evidence type="ECO:0000256" key="7">
    <source>
        <dbReference type="SAM" id="MobiDB-lite"/>
    </source>
</evidence>
<evidence type="ECO:0000256" key="6">
    <source>
        <dbReference type="ARBA" id="ARBA00037968"/>
    </source>
</evidence>
<evidence type="ECO:0000256" key="1">
    <source>
        <dbReference type="ARBA" id="ARBA00004141"/>
    </source>
</evidence>
<evidence type="ECO:0000256" key="8">
    <source>
        <dbReference type="SAM" id="Phobius"/>
    </source>
</evidence>
<feature type="compositionally biased region" description="Acidic residues" evidence="7">
    <location>
        <begin position="247"/>
        <end position="259"/>
    </location>
</feature>
<dbReference type="PROSITE" id="PS50850">
    <property type="entry name" value="MFS"/>
    <property type="match status" value="1"/>
</dbReference>
<gene>
    <name evidence="10" type="ORF">CCHR01_14480</name>
</gene>
<evidence type="ECO:0000256" key="4">
    <source>
        <dbReference type="ARBA" id="ARBA00022989"/>
    </source>
</evidence>
<evidence type="ECO:0000256" key="3">
    <source>
        <dbReference type="ARBA" id="ARBA00022692"/>
    </source>
</evidence>
<dbReference type="InterPro" id="IPR011701">
    <property type="entry name" value="MFS"/>
</dbReference>
<feature type="compositionally biased region" description="Low complexity" evidence="7">
    <location>
        <begin position="148"/>
        <end position="170"/>
    </location>
</feature>
<dbReference type="Pfam" id="PF08297">
    <property type="entry name" value="U3_snoRNA_assoc"/>
    <property type="match status" value="1"/>
</dbReference>
<feature type="region of interest" description="Disordered" evidence="7">
    <location>
        <begin position="830"/>
        <end position="850"/>
    </location>
</feature>
<dbReference type="Proteomes" id="UP001243330">
    <property type="component" value="Unassembled WGS sequence"/>
</dbReference>
<organism evidence="10 11">
    <name type="scientific">Colletotrichum chrysophilum</name>
    <dbReference type="NCBI Taxonomy" id="1836956"/>
    <lineage>
        <taxon>Eukaryota</taxon>
        <taxon>Fungi</taxon>
        <taxon>Dikarya</taxon>
        <taxon>Ascomycota</taxon>
        <taxon>Pezizomycotina</taxon>
        <taxon>Sordariomycetes</taxon>
        <taxon>Hypocreomycetidae</taxon>
        <taxon>Glomerellales</taxon>
        <taxon>Glomerellaceae</taxon>
        <taxon>Colletotrichum</taxon>
        <taxon>Colletotrichum gloeosporioides species complex</taxon>
    </lineage>
</organism>
<feature type="transmembrane region" description="Helical" evidence="8">
    <location>
        <begin position="534"/>
        <end position="556"/>
    </location>
</feature>
<evidence type="ECO:0000259" key="9">
    <source>
        <dbReference type="PROSITE" id="PS50850"/>
    </source>
</evidence>
<protein>
    <submittedName>
        <fullName evidence="10">Major facilitator superfamily transporter</fullName>
    </submittedName>
</protein>
<keyword evidence="4 8" id="KW-1133">Transmembrane helix</keyword>
<dbReference type="AlphaFoldDB" id="A0AAD9A7F9"/>
<dbReference type="InterPro" id="IPR020846">
    <property type="entry name" value="MFS_dom"/>
</dbReference>
<sequence length="850" mass="93366">MVTTRNMLRSGVESPGEITTPKKLPVRSKDATPKGTPKSTPRATPKKGSAKKDESARPSSKKKSSLVVELKADSTPSKSADIQEPSIITGPEQPAPEVEDKVINDSEESPEPVNEEEQEAEEKEEAPAAEAADDSDSDEAPEAVSTSKAAVQAKKSAQAANKAIAEQAAAQKRKRQERNTRLQEQAAVRKAQKPAPAEKVNDEDEEMETAAAEAEDLADAEQADAAASKKPTRRRLDLPAELPAEFLESDSEDDGEDGAEGQPRKARKLNTAKAQISREGRGPKDEVVGSTVFRVVKQEDQRLAPKSHKYSIGTKKAMLARGRTAVGVKKGFLVGTTQQTDKKTPTVTMAALTEKLPAVADGPADITEEPRESSREGPWIRLMTALRWYSRDTPSEEKNLVLRLDLLILIFGCLCFFTKYLDQSSLTNAYVSGMKEDLNLVGNELNYMTIVFWSSYCTSMIPACYYLTRYPINIVLPVLEIGWGLSTFGLAWAQSVQTIYAMRFFTGLFESSSFTGIIYVIGSWYKPSEIGRRVALFYIAAPLGTMFAGYLQAAAYTNLHHVHGLAGWRWLFIVDAVITIPIALIGFFVFPDVPSRSRPKLLPARQYALAQKRLEGLTAPPQLKVSRDIFKRVFTRWHWYLFVAQWTIMNENLQPSGSPFSLYLKAFPETYSVTRINTLPTVATAISIVCAFAAGALADRTGWYAGLSIAATVPSLIGVVLLVAWNVGEGGRLAAFMLNGFEGAIPSLTMAWATVTMAGDAEERAIVTASMNAIGQAIVAWAQLLQFPAVEAPYFRRGFRSVVGTMVVQFFLTGAIWFLVRRDRGRVERGRGEEDIRREEEDGVKGKRSV</sequence>
<evidence type="ECO:0000313" key="10">
    <source>
        <dbReference type="EMBL" id="KAK1842876.1"/>
    </source>
</evidence>
<dbReference type="PANTHER" id="PTHR43791">
    <property type="entry name" value="PERMEASE-RELATED"/>
    <property type="match status" value="1"/>
</dbReference>
<feature type="region of interest" description="Disordered" evidence="7">
    <location>
        <begin position="1"/>
        <end position="285"/>
    </location>
</feature>
<dbReference type="EMBL" id="JAQOWY010000389">
    <property type="protein sequence ID" value="KAK1842876.1"/>
    <property type="molecule type" value="Genomic_DNA"/>
</dbReference>
<accession>A0AAD9A7F9</accession>
<feature type="compositionally biased region" description="Acidic residues" evidence="7">
    <location>
        <begin position="105"/>
        <end position="124"/>
    </location>
</feature>
<dbReference type="GO" id="GO:0030515">
    <property type="term" value="F:snoRNA binding"/>
    <property type="evidence" value="ECO:0007669"/>
    <property type="project" value="InterPro"/>
</dbReference>
<dbReference type="GO" id="GO:0022857">
    <property type="term" value="F:transmembrane transporter activity"/>
    <property type="evidence" value="ECO:0007669"/>
    <property type="project" value="InterPro"/>
</dbReference>
<keyword evidence="2" id="KW-0813">Transport</keyword>
<dbReference type="FunFam" id="1.20.1250.20:FF:000065">
    <property type="entry name" value="Putative MFS pantothenate transporter"/>
    <property type="match status" value="1"/>
</dbReference>
<dbReference type="Pfam" id="PF07690">
    <property type="entry name" value="MFS_1"/>
    <property type="match status" value="1"/>
</dbReference>
<feature type="transmembrane region" description="Helical" evidence="8">
    <location>
        <begin position="802"/>
        <end position="820"/>
    </location>
</feature>
<comment type="subcellular location">
    <subcellularLocation>
        <location evidence="1">Membrane</location>
        <topology evidence="1">Multi-pass membrane protein</topology>
    </subcellularLocation>
</comment>
<dbReference type="Gene3D" id="1.20.1250.20">
    <property type="entry name" value="MFS general substrate transporter like domains"/>
    <property type="match status" value="1"/>
</dbReference>
<dbReference type="PANTHER" id="PTHR43791:SF39">
    <property type="entry name" value="TRANSPORTER LIZ1_SEO1, PUTATIVE (AFU_ORTHOLOGUE AFUA_3G00980)-RELATED"/>
    <property type="match status" value="1"/>
</dbReference>
<feature type="compositionally biased region" description="Acidic residues" evidence="7">
    <location>
        <begin position="201"/>
        <end position="222"/>
    </location>
</feature>
<feature type="transmembrane region" description="Helical" evidence="8">
    <location>
        <begin position="447"/>
        <end position="467"/>
    </location>
</feature>
<proteinExistence type="inferred from homology"/>
<feature type="transmembrane region" description="Helical" evidence="8">
    <location>
        <begin position="400"/>
        <end position="421"/>
    </location>
</feature>
<keyword evidence="5 8" id="KW-0472">Membrane</keyword>
<feature type="transmembrane region" description="Helical" evidence="8">
    <location>
        <begin position="499"/>
        <end position="522"/>
    </location>
</feature>
<comment type="similarity">
    <text evidence="6">Belongs to the major facilitator superfamily. Allantoate permease family.</text>
</comment>
<comment type="caution">
    <text evidence="10">The sequence shown here is derived from an EMBL/GenBank/DDBJ whole genome shotgun (WGS) entry which is preliminary data.</text>
</comment>
<feature type="domain" description="Major facilitator superfamily (MFS) profile" evidence="9">
    <location>
        <begin position="408"/>
        <end position="850"/>
    </location>
</feature>
<feature type="transmembrane region" description="Helical" evidence="8">
    <location>
        <begin position="765"/>
        <end position="782"/>
    </location>
</feature>
<feature type="transmembrane region" description="Helical" evidence="8">
    <location>
        <begin position="568"/>
        <end position="590"/>
    </location>
</feature>
<feature type="transmembrane region" description="Helical" evidence="8">
    <location>
        <begin position="678"/>
        <end position="697"/>
    </location>
</feature>
<name>A0AAD9A7F9_9PEZI</name>
<evidence type="ECO:0000313" key="11">
    <source>
        <dbReference type="Proteomes" id="UP001243330"/>
    </source>
</evidence>
<feature type="transmembrane region" description="Helical" evidence="8">
    <location>
        <begin position="474"/>
        <end position="493"/>
    </location>
</feature>
<dbReference type="InterPro" id="IPR036259">
    <property type="entry name" value="MFS_trans_sf"/>
</dbReference>
<keyword evidence="3 8" id="KW-0812">Transmembrane</keyword>
<keyword evidence="11" id="KW-1185">Reference proteome</keyword>
<dbReference type="GO" id="GO:0016020">
    <property type="term" value="C:membrane"/>
    <property type="evidence" value="ECO:0007669"/>
    <property type="project" value="UniProtKB-SubCell"/>
</dbReference>
<evidence type="ECO:0000256" key="2">
    <source>
        <dbReference type="ARBA" id="ARBA00022448"/>
    </source>
</evidence>
<feature type="compositionally biased region" description="Basic and acidic residues" evidence="7">
    <location>
        <begin position="276"/>
        <end position="285"/>
    </location>
</feature>